<keyword evidence="8" id="KW-1185">Reference proteome</keyword>
<dbReference type="Pfam" id="PF17736">
    <property type="entry name" value="Ig_C17orf99"/>
    <property type="match status" value="1"/>
</dbReference>
<dbReference type="InterPro" id="IPR007110">
    <property type="entry name" value="Ig-like_dom"/>
</dbReference>
<sequence>MLASLFVVILGKLLNTNCQSILGRPEVIGPSEALLKSVVDIKCQLKIYPENETILLQLFKEDNHDKLLGEYTSLNGEIAIIPMVIKLYHEGSLECVAKAQNNSNIEPTVSYTHYLKVVEPVKGAGIDVRSGPVDFFEGKTLDLHCDVIAGNHVSYKWLQNSHPVTQSPLHCVADGHLLMYRTTSKDSGSYMCVATNHFNKTDIFTSNSSEVMITVKVSTPDISFTVLKEDSHNYSAEVTCQSTKGTPPVTFSLYNRTESVANITIERSIATFKVPLVLGQHLGWLQCQANNGDHIEFSQWIPLEVVPVGGPVTIHYDYDVGENYDVVGLRFYCKAAKGSLPRYQWFLNKTLLRDRGTFYYAVNQPPEQSILLLSVGRSSAGTYHCEVADSFDNTSSISSNAMYLDKEVLNRLPVLMVAVVFGCFTFLVVLVSICCLVGAMYSEFRSPVFIRCSYLLIAIRFHPFFTLVAGRSQTLFSPQASQTSVEEWPEIVKEKKKALEDKPVEGP</sequence>
<accession>A0A8C2ZRG5</accession>
<keyword evidence="1 5" id="KW-0732">Signal</keyword>
<dbReference type="CDD" id="cd00096">
    <property type="entry name" value="Ig"/>
    <property type="match status" value="1"/>
</dbReference>
<protein>
    <submittedName>
        <fullName evidence="7">Si:dkey-93h22.7</fullName>
    </submittedName>
</protein>
<evidence type="ECO:0000313" key="7">
    <source>
        <dbReference type="Ensembl" id="ENSCLMP00005030852.1"/>
    </source>
</evidence>
<dbReference type="GO" id="GO:0009897">
    <property type="term" value="C:external side of plasma membrane"/>
    <property type="evidence" value="ECO:0007669"/>
    <property type="project" value="TreeGrafter"/>
</dbReference>
<feature type="transmembrane region" description="Helical" evidence="4">
    <location>
        <begin position="414"/>
        <end position="441"/>
    </location>
</feature>
<dbReference type="PANTHER" id="PTHR11481">
    <property type="entry name" value="IMMUNOGLOBULIN FC RECEPTOR"/>
    <property type="match status" value="1"/>
</dbReference>
<evidence type="ECO:0000256" key="3">
    <source>
        <dbReference type="ARBA" id="ARBA00023180"/>
    </source>
</evidence>
<feature type="chain" id="PRO_5034200882" evidence="5">
    <location>
        <begin position="19"/>
        <end position="507"/>
    </location>
</feature>
<dbReference type="AlphaFoldDB" id="A0A8C2ZRG5"/>
<reference evidence="7" key="2">
    <citation type="submission" date="2025-09" db="UniProtKB">
        <authorList>
            <consortium name="Ensembl"/>
        </authorList>
    </citation>
    <scope>IDENTIFICATION</scope>
</reference>
<proteinExistence type="predicted"/>
<evidence type="ECO:0000259" key="6">
    <source>
        <dbReference type="PROSITE" id="PS50835"/>
    </source>
</evidence>
<name>A0A8C2ZRG5_CYCLU</name>
<feature type="domain" description="Ig-like" evidence="6">
    <location>
        <begin position="107"/>
        <end position="218"/>
    </location>
</feature>
<evidence type="ECO:0000256" key="5">
    <source>
        <dbReference type="SAM" id="SignalP"/>
    </source>
</evidence>
<dbReference type="Ensembl" id="ENSCLMT00005032204.1">
    <property type="protein sequence ID" value="ENSCLMP00005030852.1"/>
    <property type="gene ID" value="ENSCLMG00005014947.1"/>
</dbReference>
<dbReference type="Gene3D" id="2.60.40.10">
    <property type="entry name" value="Immunoglobulins"/>
    <property type="match status" value="2"/>
</dbReference>
<dbReference type="GO" id="GO:0007166">
    <property type="term" value="P:cell surface receptor signaling pathway"/>
    <property type="evidence" value="ECO:0007669"/>
    <property type="project" value="TreeGrafter"/>
</dbReference>
<dbReference type="GeneTree" id="ENSGT00530000069282"/>
<dbReference type="InterPro" id="IPR040878">
    <property type="entry name" value="IL-40-like_Ig"/>
</dbReference>
<feature type="transmembrane region" description="Helical" evidence="4">
    <location>
        <begin position="448"/>
        <end position="469"/>
    </location>
</feature>
<keyword evidence="4" id="KW-0812">Transmembrane</keyword>
<dbReference type="SMART" id="SM00409">
    <property type="entry name" value="IG"/>
    <property type="match status" value="2"/>
</dbReference>
<dbReference type="GO" id="GO:0006955">
    <property type="term" value="P:immune response"/>
    <property type="evidence" value="ECO:0007669"/>
    <property type="project" value="TreeGrafter"/>
</dbReference>
<keyword evidence="4" id="KW-0472">Membrane</keyword>
<reference evidence="7" key="1">
    <citation type="submission" date="2025-08" db="UniProtKB">
        <authorList>
            <consortium name="Ensembl"/>
        </authorList>
    </citation>
    <scope>IDENTIFICATION</scope>
</reference>
<keyword evidence="3" id="KW-0325">Glycoprotein</keyword>
<dbReference type="InterPro" id="IPR013783">
    <property type="entry name" value="Ig-like_fold"/>
</dbReference>
<organism evidence="7 8">
    <name type="scientific">Cyclopterus lumpus</name>
    <name type="common">Lumpsucker</name>
    <dbReference type="NCBI Taxonomy" id="8103"/>
    <lineage>
        <taxon>Eukaryota</taxon>
        <taxon>Metazoa</taxon>
        <taxon>Chordata</taxon>
        <taxon>Craniata</taxon>
        <taxon>Vertebrata</taxon>
        <taxon>Euteleostomi</taxon>
        <taxon>Actinopterygii</taxon>
        <taxon>Neopterygii</taxon>
        <taxon>Teleostei</taxon>
        <taxon>Neoteleostei</taxon>
        <taxon>Acanthomorphata</taxon>
        <taxon>Eupercaria</taxon>
        <taxon>Perciformes</taxon>
        <taxon>Cottioidei</taxon>
        <taxon>Cottales</taxon>
        <taxon>Cyclopteridae</taxon>
        <taxon>Cyclopterus</taxon>
    </lineage>
</organism>
<feature type="signal peptide" evidence="5">
    <location>
        <begin position="1"/>
        <end position="18"/>
    </location>
</feature>
<dbReference type="PANTHER" id="PTHR11481:SF60">
    <property type="entry name" value="IG-LIKE DOMAIN-CONTAINING PROTEIN"/>
    <property type="match status" value="1"/>
</dbReference>
<evidence type="ECO:0000313" key="8">
    <source>
        <dbReference type="Proteomes" id="UP000694565"/>
    </source>
</evidence>
<evidence type="ECO:0000256" key="2">
    <source>
        <dbReference type="ARBA" id="ARBA00023157"/>
    </source>
</evidence>
<dbReference type="InterPro" id="IPR036179">
    <property type="entry name" value="Ig-like_dom_sf"/>
</dbReference>
<keyword evidence="2" id="KW-1015">Disulfide bond</keyword>
<dbReference type="Proteomes" id="UP000694565">
    <property type="component" value="Unplaced"/>
</dbReference>
<dbReference type="Pfam" id="PF13927">
    <property type="entry name" value="Ig_3"/>
    <property type="match status" value="1"/>
</dbReference>
<feature type="domain" description="Ig-like" evidence="6">
    <location>
        <begin position="311"/>
        <end position="398"/>
    </location>
</feature>
<dbReference type="GO" id="GO:0004888">
    <property type="term" value="F:transmembrane signaling receptor activity"/>
    <property type="evidence" value="ECO:0007669"/>
    <property type="project" value="TreeGrafter"/>
</dbReference>
<dbReference type="InterPro" id="IPR003599">
    <property type="entry name" value="Ig_sub"/>
</dbReference>
<dbReference type="InterPro" id="IPR050488">
    <property type="entry name" value="Ig_Fc_receptor"/>
</dbReference>
<dbReference type="SUPFAM" id="SSF48726">
    <property type="entry name" value="Immunoglobulin"/>
    <property type="match status" value="2"/>
</dbReference>
<evidence type="ECO:0000256" key="1">
    <source>
        <dbReference type="ARBA" id="ARBA00022729"/>
    </source>
</evidence>
<keyword evidence="4" id="KW-1133">Transmembrane helix</keyword>
<evidence type="ECO:0000256" key="4">
    <source>
        <dbReference type="SAM" id="Phobius"/>
    </source>
</evidence>
<dbReference type="PROSITE" id="PS50835">
    <property type="entry name" value="IG_LIKE"/>
    <property type="match status" value="2"/>
</dbReference>